<gene>
    <name evidence="2" type="ORF">SAMN05428971_2276</name>
</gene>
<evidence type="ECO:0000313" key="2">
    <source>
        <dbReference type="EMBL" id="SFN83999.1"/>
    </source>
</evidence>
<reference evidence="3" key="1">
    <citation type="submission" date="2016-10" db="EMBL/GenBank/DDBJ databases">
        <authorList>
            <person name="Varghese N."/>
            <person name="Submissions S."/>
        </authorList>
    </citation>
    <scope>NUCLEOTIDE SEQUENCE [LARGE SCALE GENOMIC DNA]</scope>
    <source>
        <strain evidence="3">OV426</strain>
    </source>
</reference>
<evidence type="ECO:0000256" key="1">
    <source>
        <dbReference type="SAM" id="MobiDB-lite"/>
    </source>
</evidence>
<proteinExistence type="predicted"/>
<dbReference type="RefSeq" id="WP_175501478.1">
    <property type="nucleotide sequence ID" value="NZ_FOVG01000002.1"/>
</dbReference>
<organism evidence="2 3">
    <name type="scientific">Candidatus Pantoea varia</name>
    <dbReference type="NCBI Taxonomy" id="1881036"/>
    <lineage>
        <taxon>Bacteria</taxon>
        <taxon>Pseudomonadati</taxon>
        <taxon>Pseudomonadota</taxon>
        <taxon>Gammaproteobacteria</taxon>
        <taxon>Enterobacterales</taxon>
        <taxon>Erwiniaceae</taxon>
        <taxon>Pantoea</taxon>
    </lineage>
</organism>
<evidence type="ECO:0000313" key="3">
    <source>
        <dbReference type="Proteomes" id="UP000198968"/>
    </source>
</evidence>
<sequence>MIISPPFVRPRNTGENDLSWVSRMMPVDINRDFPLNRHASWHGGVHVLHTDRTEEGYDRIEFVRAIADGVVVSCRAPSSTDRRDAFPLNYNGRTDDGYVLIKHETDIGENCSVVYYSLYMHLRERLAPAISDGARVWRKDRIGQSGTVDSENAFHFQVFCDNENMLKLTGRTTAELDITRDGRTGTLYGDIHFYLPPGTLFYESVTDAASPDTGRLNPIHTSAGPLFVSMTFGKGDCTMLTRRQNAITPACFDSVGEPLVNADASPADNSITETYLKYEYNLYRTACRLYPQNPSAGFELLRFGRVISTEHETLTPADAPLWRTVSFPGGTGMVNLASPDIKKFSDADFPNWTGWRIVDDDTDNNSQCNSTFIAELQKNENFSKVSSRLVCHFPLEWNAATFDQRYAWLRTGSDDVPAMSEEDYERLKSHASALCFDTGKIGIGRLWHFHPQTFITHFRKCCWLSKSELKQLIPRHALRTAGRNDYRWEVITYRDDTGSVADAIRTHMNRAMQKYLITTPLRIACFLGNGIQETGWLGSMEEGYRYTETDPRTHQVIRRYNIWYYPWYGRGLLQLTSPVNYFDYFSFRGRTCPENIRNTLINEYTRLYAHRSLRYTDNHLSDTENHVPENIIRWRNNVSSDLHEAASSAGFYWVSMNMAPYADAEHVLERCSVIPRRSGIKIYYRSQAFWRASAAVNLPSQIDNARYQGLNGFDTRCCVYGSAIAVLAEHKLPDSHNNPANEKPESDQLRRG</sequence>
<protein>
    <recommendedName>
        <fullName evidence="4">Hydroxyethylthiazole kinase</fullName>
    </recommendedName>
</protein>
<feature type="compositionally biased region" description="Basic and acidic residues" evidence="1">
    <location>
        <begin position="742"/>
        <end position="752"/>
    </location>
</feature>
<dbReference type="InterPro" id="IPR023346">
    <property type="entry name" value="Lysozyme-like_dom_sf"/>
</dbReference>
<feature type="region of interest" description="Disordered" evidence="1">
    <location>
        <begin position="733"/>
        <end position="752"/>
    </location>
</feature>
<dbReference type="EMBL" id="FOVG01000002">
    <property type="protein sequence ID" value="SFN83999.1"/>
    <property type="molecule type" value="Genomic_DNA"/>
</dbReference>
<accession>A0A1I5CAJ1</accession>
<dbReference type="Gene3D" id="2.70.70.10">
    <property type="entry name" value="Glucose Permease (Domain IIA)"/>
    <property type="match status" value="1"/>
</dbReference>
<dbReference type="SUPFAM" id="SSF53955">
    <property type="entry name" value="Lysozyme-like"/>
    <property type="match status" value="1"/>
</dbReference>
<dbReference type="InterPro" id="IPR011055">
    <property type="entry name" value="Dup_hybrid_motif"/>
</dbReference>
<evidence type="ECO:0008006" key="4">
    <source>
        <dbReference type="Google" id="ProtNLM"/>
    </source>
</evidence>
<keyword evidence="3" id="KW-1185">Reference proteome</keyword>
<dbReference type="Gene3D" id="1.10.530.10">
    <property type="match status" value="1"/>
</dbReference>
<dbReference type="AlphaFoldDB" id="A0A1I5CAJ1"/>
<name>A0A1I5CAJ1_9GAMM</name>
<dbReference type="Proteomes" id="UP000198968">
    <property type="component" value="Unassembled WGS sequence"/>
</dbReference>
<dbReference type="CDD" id="cd12797">
    <property type="entry name" value="M23_peptidase"/>
    <property type="match status" value="1"/>
</dbReference>